<dbReference type="PANTHER" id="PTHR43201:SF8">
    <property type="entry name" value="ACYL-COA SYNTHETASE FAMILY MEMBER 3"/>
    <property type="match status" value="1"/>
</dbReference>
<dbReference type="CDD" id="cd05941">
    <property type="entry name" value="MCS"/>
    <property type="match status" value="1"/>
</dbReference>
<evidence type="ECO:0000313" key="5">
    <source>
        <dbReference type="Proteomes" id="UP000075787"/>
    </source>
</evidence>
<dbReference type="OrthoDB" id="9803968at2"/>
<dbReference type="AlphaFoldDB" id="A0A162M2V6"/>
<dbReference type="GO" id="GO:0031956">
    <property type="term" value="F:medium-chain fatty acid-CoA ligase activity"/>
    <property type="evidence" value="ECO:0007669"/>
    <property type="project" value="TreeGrafter"/>
</dbReference>
<dbReference type="InterPro" id="IPR045851">
    <property type="entry name" value="AMP-bd_C_sf"/>
</dbReference>
<dbReference type="RefSeq" id="WP_062760942.1">
    <property type="nucleotide sequence ID" value="NZ_CP121045.1"/>
</dbReference>
<protein>
    <submittedName>
        <fullName evidence="4">Malonyl-CoA synthase</fullName>
    </submittedName>
</protein>
<dbReference type="NCBIfam" id="NF005702">
    <property type="entry name" value="PRK07514.1"/>
    <property type="match status" value="1"/>
</dbReference>
<dbReference type="Pfam" id="PF00501">
    <property type="entry name" value="AMP-binding"/>
    <property type="match status" value="1"/>
</dbReference>
<evidence type="ECO:0000256" key="1">
    <source>
        <dbReference type="ARBA" id="ARBA00006432"/>
    </source>
</evidence>
<dbReference type="InterPro" id="IPR000873">
    <property type="entry name" value="AMP-dep_synth/lig_dom"/>
</dbReference>
<dbReference type="InterPro" id="IPR042099">
    <property type="entry name" value="ANL_N_sf"/>
</dbReference>
<dbReference type="Gene3D" id="3.40.50.12780">
    <property type="entry name" value="N-terminal domain of ligase-like"/>
    <property type="match status" value="1"/>
</dbReference>
<feature type="domain" description="AMP-dependent synthetase/ligase" evidence="2">
    <location>
        <begin position="13"/>
        <end position="364"/>
    </location>
</feature>
<organism evidence="4 5">
    <name type="scientific">Tistrella mobilis</name>
    <dbReference type="NCBI Taxonomy" id="171437"/>
    <lineage>
        <taxon>Bacteria</taxon>
        <taxon>Pseudomonadati</taxon>
        <taxon>Pseudomonadota</taxon>
        <taxon>Alphaproteobacteria</taxon>
        <taxon>Geminicoccales</taxon>
        <taxon>Geminicoccaceae</taxon>
        <taxon>Tistrella</taxon>
    </lineage>
</organism>
<dbReference type="PANTHER" id="PTHR43201">
    <property type="entry name" value="ACYL-COA SYNTHETASE"/>
    <property type="match status" value="1"/>
</dbReference>
<dbReference type="GeneID" id="97242165"/>
<accession>A0A162M2V6</accession>
<comment type="similarity">
    <text evidence="1">Belongs to the ATP-dependent AMP-binding enzyme family.</text>
</comment>
<sequence length="511" mass="53122">MTPTLHALIDAGLARSPDAIAIRTGDGGTVTARALGVRARGFASALAAAGVQPGDRVAVRVEKSVDAIALFLGTLRAGAVFLPLNTAYTPAELGPLLADAAPRIFVTDPAAVDQCRVAIPEGTALRTLGTRGEGDLAAAADAAIAGGVAAPAPDLGPDDPAAMLYTSGTTGRPKGALLSHDNLRSNVETLCTAWGMTSSDVLLHALPLFHAHGLFVAAGTILAAGGSMILLPRFDAETVRARLPEATVFMGVPTFYARLLDLPGFGAADCSKLRLATAGSAPLGPDLFRRFQAATGHAILERYGATEMSIVVSNPLDGERRPGSIGYPLPGIEARIAGAGDMPLPAGETGELQIRGPAVFRGYWRRPEATAEAFTADGFFRTGDLARADADGRLSIVGRSKDLIITGGYNVYPREVEILLDDMEGVGESAVIGLPHADFGEAVTAVVEPAQGAPRPEEARILPALRAGLAAYKCPKRVLVVDRLPRNTMGKIEKARLRSEHAGLYTAAQKK</sequence>
<dbReference type="InterPro" id="IPR025110">
    <property type="entry name" value="AMP-bd_C"/>
</dbReference>
<dbReference type="EMBL" id="LPZR01000001">
    <property type="protein sequence ID" value="KYO57893.1"/>
    <property type="molecule type" value="Genomic_DNA"/>
</dbReference>
<evidence type="ECO:0000313" key="4">
    <source>
        <dbReference type="EMBL" id="KYO57893.1"/>
    </source>
</evidence>
<dbReference type="Pfam" id="PF13193">
    <property type="entry name" value="AMP-binding_C"/>
    <property type="match status" value="1"/>
</dbReference>
<gene>
    <name evidence="4" type="ORF">AUP44_00180</name>
</gene>
<dbReference type="PROSITE" id="PS00455">
    <property type="entry name" value="AMP_BINDING"/>
    <property type="match status" value="1"/>
</dbReference>
<dbReference type="Proteomes" id="UP000075787">
    <property type="component" value="Unassembled WGS sequence"/>
</dbReference>
<evidence type="ECO:0000259" key="3">
    <source>
        <dbReference type="Pfam" id="PF13193"/>
    </source>
</evidence>
<dbReference type="SUPFAM" id="SSF56801">
    <property type="entry name" value="Acetyl-CoA synthetase-like"/>
    <property type="match status" value="1"/>
</dbReference>
<reference evidence="4 5" key="1">
    <citation type="submission" date="2015-12" db="EMBL/GenBank/DDBJ databases">
        <title>Genome sequence of Tistrella mobilis MCCC 1A02139.</title>
        <authorList>
            <person name="Lu L."/>
            <person name="Lai Q."/>
            <person name="Shao Z."/>
            <person name="Qian P."/>
        </authorList>
    </citation>
    <scope>NUCLEOTIDE SEQUENCE [LARGE SCALE GENOMIC DNA]</scope>
    <source>
        <strain evidence="4 5">MCCC 1A02139</strain>
    </source>
</reference>
<feature type="domain" description="AMP-binding enzyme C-terminal" evidence="3">
    <location>
        <begin position="415"/>
        <end position="491"/>
    </location>
</feature>
<name>A0A162M2V6_9PROT</name>
<proteinExistence type="inferred from homology"/>
<dbReference type="Gene3D" id="3.30.300.30">
    <property type="match status" value="1"/>
</dbReference>
<comment type="caution">
    <text evidence="4">The sequence shown here is derived from an EMBL/GenBank/DDBJ whole genome shotgun (WGS) entry which is preliminary data.</text>
</comment>
<dbReference type="GO" id="GO:0006631">
    <property type="term" value="P:fatty acid metabolic process"/>
    <property type="evidence" value="ECO:0007669"/>
    <property type="project" value="TreeGrafter"/>
</dbReference>
<dbReference type="InterPro" id="IPR020845">
    <property type="entry name" value="AMP-binding_CS"/>
</dbReference>
<evidence type="ECO:0000259" key="2">
    <source>
        <dbReference type="Pfam" id="PF00501"/>
    </source>
</evidence>